<organism evidence="4 5">
    <name type="scientific">Ilumatobacter coccineus</name>
    <dbReference type="NCBI Taxonomy" id="467094"/>
    <lineage>
        <taxon>Bacteria</taxon>
        <taxon>Bacillati</taxon>
        <taxon>Actinomycetota</taxon>
        <taxon>Acidimicrobiia</taxon>
        <taxon>Acidimicrobiales</taxon>
        <taxon>Ilumatobacteraceae</taxon>
        <taxon>Ilumatobacter</taxon>
    </lineage>
</organism>
<evidence type="ECO:0000256" key="1">
    <source>
        <dbReference type="ARBA" id="ARBA00006723"/>
    </source>
</evidence>
<sequence>MPLININMATGRTPEQKRALMDAVSQATVDAIGASRDSIRVWITEFPPEDYMAGHETLAEKRARES</sequence>
<reference evidence="4 5" key="1">
    <citation type="submission" date="2017-10" db="EMBL/GenBank/DDBJ databases">
        <title>Novel microbial diversity and functional potential in the marine mammal oral microbiome.</title>
        <authorList>
            <person name="Dudek N.K."/>
            <person name="Sun C.L."/>
            <person name="Burstein D."/>
            <person name="Kantor R.S."/>
            <person name="Aliaga Goltsman D.S."/>
            <person name="Bik E.M."/>
            <person name="Thomas B.C."/>
            <person name="Banfield J.F."/>
            <person name="Relman D.A."/>
        </authorList>
    </citation>
    <scope>NUCLEOTIDE SEQUENCE [LARGE SCALE GENOMIC DNA]</scope>
    <source>
        <strain evidence="4">DOLJORAL78_61_10</strain>
    </source>
</reference>
<dbReference type="Proteomes" id="UP000230914">
    <property type="component" value="Unassembled WGS sequence"/>
</dbReference>
<gene>
    <name evidence="4" type="ORF">CSA55_01770</name>
</gene>
<proteinExistence type="inferred from homology"/>
<dbReference type="PANTHER" id="PTHR35530">
    <property type="entry name" value="TAUTOMERASE-RELATED"/>
    <property type="match status" value="1"/>
</dbReference>
<dbReference type="Pfam" id="PF01361">
    <property type="entry name" value="Tautomerase"/>
    <property type="match status" value="1"/>
</dbReference>
<evidence type="ECO:0000313" key="5">
    <source>
        <dbReference type="Proteomes" id="UP000230914"/>
    </source>
</evidence>
<evidence type="ECO:0000256" key="2">
    <source>
        <dbReference type="ARBA" id="ARBA00023235"/>
    </source>
</evidence>
<dbReference type="InterPro" id="IPR004370">
    <property type="entry name" value="4-OT-like_dom"/>
</dbReference>
<evidence type="ECO:0000313" key="4">
    <source>
        <dbReference type="EMBL" id="PIE33766.1"/>
    </source>
</evidence>
<keyword evidence="2" id="KW-0413">Isomerase</keyword>
<comment type="similarity">
    <text evidence="1">Belongs to the 4-oxalocrotonate tautomerase family.</text>
</comment>
<dbReference type="InterPro" id="IPR014347">
    <property type="entry name" value="Tautomerase/MIF_sf"/>
</dbReference>
<name>A0A2G6KDJ3_9ACTN</name>
<dbReference type="GO" id="GO:0016853">
    <property type="term" value="F:isomerase activity"/>
    <property type="evidence" value="ECO:0007669"/>
    <property type="project" value="UniProtKB-KW"/>
</dbReference>
<protein>
    <submittedName>
        <fullName evidence="4">4-oxalocrotonate tautomerase</fullName>
    </submittedName>
</protein>
<comment type="caution">
    <text evidence="4">The sequence shown here is derived from an EMBL/GenBank/DDBJ whole genome shotgun (WGS) entry which is preliminary data.</text>
</comment>
<dbReference type="SUPFAM" id="SSF55331">
    <property type="entry name" value="Tautomerase/MIF"/>
    <property type="match status" value="1"/>
</dbReference>
<dbReference type="EMBL" id="PDSL01000025">
    <property type="protein sequence ID" value="PIE33766.1"/>
    <property type="molecule type" value="Genomic_DNA"/>
</dbReference>
<dbReference type="AlphaFoldDB" id="A0A2G6KDJ3"/>
<evidence type="ECO:0000259" key="3">
    <source>
        <dbReference type="Pfam" id="PF01361"/>
    </source>
</evidence>
<feature type="domain" description="4-oxalocrotonate tautomerase-like" evidence="3">
    <location>
        <begin position="2"/>
        <end position="58"/>
    </location>
</feature>
<accession>A0A2G6KDJ3</accession>
<dbReference type="Gene3D" id="3.30.429.10">
    <property type="entry name" value="Macrophage Migration Inhibitory Factor"/>
    <property type="match status" value="1"/>
</dbReference>
<dbReference type="PANTHER" id="PTHR35530:SF1">
    <property type="entry name" value="2-HYDROXYMUCONATE TAUTOMERASE"/>
    <property type="match status" value="1"/>
</dbReference>